<dbReference type="PANTHER" id="PTHR34293">
    <property type="entry name" value="HTH-TYPE TRANSCRIPTIONAL REGULATOR TRMBL2"/>
    <property type="match status" value="1"/>
</dbReference>
<evidence type="ECO:0000313" key="3">
    <source>
        <dbReference type="Proteomes" id="UP000284021"/>
    </source>
</evidence>
<dbReference type="Gene3D" id="1.10.10.10">
    <property type="entry name" value="Winged helix-like DNA-binding domain superfamily/Winged helix DNA-binding domain"/>
    <property type="match status" value="1"/>
</dbReference>
<gene>
    <name evidence="2" type="ORF">D3879_11455</name>
</gene>
<sequence length="247" mass="27836">MDKALLALGLEGNKAAFYLAALELGEATVQAIASKAGIGRTTAYDVLGRLVEEGLVSQVEKDGKLRVIAEEPGALVRRAEELRRLAEEVLPDLRSLYNRSQSKPRIRYFEGVEGIKTVLWETLKCRSGELRGILAMAELLETPGRAVMDRYIAERHRQGLSLRVIRSRIHDIENIWPSSTQERRALRYAPQGVDLNMTAYLCDDTVSFISSKREHYALVIQSEEFYALQETLFESLWAISSEVPPQE</sequence>
<protein>
    <submittedName>
        <fullName evidence="2">TrmB family transcriptional regulator</fullName>
    </submittedName>
</protein>
<name>A0A418XPL4_9PSED</name>
<dbReference type="RefSeq" id="WP_119954950.1">
    <property type="nucleotide sequence ID" value="NZ_QYUR01000002.1"/>
</dbReference>
<accession>A0A418XPL4</accession>
<reference evidence="2 3" key="1">
    <citation type="submission" date="2018-09" db="EMBL/GenBank/DDBJ databases">
        <authorList>
            <person name="Zhu H."/>
        </authorList>
    </citation>
    <scope>NUCLEOTIDE SEQUENCE [LARGE SCALE GENOMIC DNA]</scope>
    <source>
        <strain evidence="2 3">K1S02-6</strain>
    </source>
</reference>
<dbReference type="AlphaFoldDB" id="A0A418XPL4"/>
<evidence type="ECO:0000313" key="2">
    <source>
        <dbReference type="EMBL" id="RJG14400.1"/>
    </source>
</evidence>
<feature type="domain" description="Transcription regulator TrmB N-terminal" evidence="1">
    <location>
        <begin position="7"/>
        <end position="61"/>
    </location>
</feature>
<dbReference type="EMBL" id="QYUR01000002">
    <property type="protein sequence ID" value="RJG14400.1"/>
    <property type="molecule type" value="Genomic_DNA"/>
</dbReference>
<dbReference type="InterPro" id="IPR036388">
    <property type="entry name" value="WH-like_DNA-bd_sf"/>
</dbReference>
<comment type="caution">
    <text evidence="2">The sequence shown here is derived from an EMBL/GenBank/DDBJ whole genome shotgun (WGS) entry which is preliminary data.</text>
</comment>
<dbReference type="SUPFAM" id="SSF46785">
    <property type="entry name" value="Winged helix' DNA-binding domain"/>
    <property type="match status" value="1"/>
</dbReference>
<keyword evidence="3" id="KW-1185">Reference proteome</keyword>
<organism evidence="2 3">
    <name type="scientific">Pseudomonas cavernicola</name>
    <dbReference type="NCBI Taxonomy" id="2320866"/>
    <lineage>
        <taxon>Bacteria</taxon>
        <taxon>Pseudomonadati</taxon>
        <taxon>Pseudomonadota</taxon>
        <taxon>Gammaproteobacteria</taxon>
        <taxon>Pseudomonadales</taxon>
        <taxon>Pseudomonadaceae</taxon>
        <taxon>Pseudomonas</taxon>
    </lineage>
</organism>
<dbReference type="OrthoDB" id="5724859at2"/>
<dbReference type="PANTHER" id="PTHR34293:SF1">
    <property type="entry name" value="HTH-TYPE TRANSCRIPTIONAL REGULATOR TRMBL2"/>
    <property type="match status" value="1"/>
</dbReference>
<dbReference type="InterPro" id="IPR051797">
    <property type="entry name" value="TrmB-like"/>
</dbReference>
<dbReference type="InterPro" id="IPR036390">
    <property type="entry name" value="WH_DNA-bd_sf"/>
</dbReference>
<dbReference type="Pfam" id="PF01978">
    <property type="entry name" value="TrmB"/>
    <property type="match status" value="1"/>
</dbReference>
<dbReference type="Proteomes" id="UP000284021">
    <property type="component" value="Unassembled WGS sequence"/>
</dbReference>
<dbReference type="InterPro" id="IPR002831">
    <property type="entry name" value="Tscrpt_reg_TrmB_N"/>
</dbReference>
<evidence type="ECO:0000259" key="1">
    <source>
        <dbReference type="Pfam" id="PF01978"/>
    </source>
</evidence>
<proteinExistence type="predicted"/>